<dbReference type="Gene3D" id="3.20.20.80">
    <property type="entry name" value="Glycosidases"/>
    <property type="match status" value="2"/>
</dbReference>
<dbReference type="GO" id="GO:0004568">
    <property type="term" value="F:chitinase activity"/>
    <property type="evidence" value="ECO:0007669"/>
    <property type="project" value="TreeGrafter"/>
</dbReference>
<dbReference type="InterPro" id="IPR050542">
    <property type="entry name" value="Glycosyl_Hydrlase18_Chitinase"/>
</dbReference>
<reference evidence="2" key="1">
    <citation type="journal article" date="2020" name="Stud. Mycol.">
        <title>101 Dothideomycetes genomes: a test case for predicting lifestyles and emergence of pathogens.</title>
        <authorList>
            <person name="Haridas S."/>
            <person name="Albert R."/>
            <person name="Binder M."/>
            <person name="Bloem J."/>
            <person name="Labutti K."/>
            <person name="Salamov A."/>
            <person name="Andreopoulos B."/>
            <person name="Baker S."/>
            <person name="Barry K."/>
            <person name="Bills G."/>
            <person name="Bluhm B."/>
            <person name="Cannon C."/>
            <person name="Castanera R."/>
            <person name="Culley D."/>
            <person name="Daum C."/>
            <person name="Ezra D."/>
            <person name="Gonzalez J."/>
            <person name="Henrissat B."/>
            <person name="Kuo A."/>
            <person name="Liang C."/>
            <person name="Lipzen A."/>
            <person name="Lutzoni F."/>
            <person name="Magnuson J."/>
            <person name="Mondo S."/>
            <person name="Nolan M."/>
            <person name="Ohm R."/>
            <person name="Pangilinan J."/>
            <person name="Park H.-J."/>
            <person name="Ramirez L."/>
            <person name="Alfaro M."/>
            <person name="Sun H."/>
            <person name="Tritt A."/>
            <person name="Yoshinaga Y."/>
            <person name="Zwiers L.-H."/>
            <person name="Turgeon B."/>
            <person name="Goodwin S."/>
            <person name="Spatafora J."/>
            <person name="Crous P."/>
            <person name="Grigoriev I."/>
        </authorList>
    </citation>
    <scope>NUCLEOTIDE SEQUENCE</scope>
    <source>
        <strain evidence="2">CBS 675.92</strain>
    </source>
</reference>
<organism evidence="2 3">
    <name type="scientific">Byssothecium circinans</name>
    <dbReference type="NCBI Taxonomy" id="147558"/>
    <lineage>
        <taxon>Eukaryota</taxon>
        <taxon>Fungi</taxon>
        <taxon>Dikarya</taxon>
        <taxon>Ascomycota</taxon>
        <taxon>Pezizomycotina</taxon>
        <taxon>Dothideomycetes</taxon>
        <taxon>Pleosporomycetidae</taxon>
        <taxon>Pleosporales</taxon>
        <taxon>Massarineae</taxon>
        <taxon>Massarinaceae</taxon>
        <taxon>Byssothecium</taxon>
    </lineage>
</organism>
<feature type="chain" id="PRO_5025353840" evidence="1">
    <location>
        <begin position="19"/>
        <end position="145"/>
    </location>
</feature>
<name>A0A6A5U6E6_9PLEO</name>
<evidence type="ECO:0000313" key="3">
    <source>
        <dbReference type="Proteomes" id="UP000800035"/>
    </source>
</evidence>
<gene>
    <name evidence="2" type="ORF">CC80DRAFT_591501</name>
</gene>
<dbReference type="PROSITE" id="PS01095">
    <property type="entry name" value="GH18_1"/>
    <property type="match status" value="1"/>
</dbReference>
<accession>A0A6A5U6E6</accession>
<protein>
    <submittedName>
        <fullName evidence="2">Uncharacterized protein</fullName>
    </submittedName>
</protein>
<dbReference type="InterPro" id="IPR017853">
    <property type="entry name" value="GH"/>
</dbReference>
<dbReference type="SUPFAM" id="SSF51445">
    <property type="entry name" value="(Trans)glycosidases"/>
    <property type="match status" value="1"/>
</dbReference>
<dbReference type="Proteomes" id="UP000800035">
    <property type="component" value="Unassembled WGS sequence"/>
</dbReference>
<evidence type="ECO:0000313" key="2">
    <source>
        <dbReference type="EMBL" id="KAF1958546.1"/>
    </source>
</evidence>
<dbReference type="AlphaFoldDB" id="A0A6A5U6E6"/>
<dbReference type="PANTHER" id="PTHR45708:SF47">
    <property type="entry name" value="ENDOCHITINASE A"/>
    <property type="match status" value="1"/>
</dbReference>
<dbReference type="PANTHER" id="PTHR45708">
    <property type="entry name" value="ENDOCHITINASE"/>
    <property type="match status" value="1"/>
</dbReference>
<feature type="signal peptide" evidence="1">
    <location>
        <begin position="1"/>
        <end position="18"/>
    </location>
</feature>
<keyword evidence="3" id="KW-1185">Reference proteome</keyword>
<dbReference type="OrthoDB" id="6020543at2759"/>
<dbReference type="GO" id="GO:0005576">
    <property type="term" value="C:extracellular region"/>
    <property type="evidence" value="ECO:0007669"/>
    <property type="project" value="TreeGrafter"/>
</dbReference>
<dbReference type="GO" id="GO:0005975">
    <property type="term" value="P:carbohydrate metabolic process"/>
    <property type="evidence" value="ECO:0007669"/>
    <property type="project" value="InterPro"/>
</dbReference>
<dbReference type="InterPro" id="IPR001579">
    <property type="entry name" value="Glyco_hydro_18_chit_AS"/>
</dbReference>
<sequence>MFTRAFALAATIAAVASAGFNPALSSNVAVYWGEGEAQIPLSEVCSDDSVDIVNLAFVNKSPQSIGDYPGSNPTLALRRVPSNYSLPTPELAEYFAEFLWGAFGPVTQEWERAGLPRPFGDYALDGFDLNLEASLRRSPCCPDAY</sequence>
<evidence type="ECO:0000256" key="1">
    <source>
        <dbReference type="SAM" id="SignalP"/>
    </source>
</evidence>
<keyword evidence="1" id="KW-0732">Signal</keyword>
<proteinExistence type="predicted"/>
<dbReference type="EMBL" id="ML976986">
    <property type="protein sequence ID" value="KAF1958546.1"/>
    <property type="molecule type" value="Genomic_DNA"/>
</dbReference>